<dbReference type="InParanoid" id="K3ZGF4"/>
<organism evidence="1 2">
    <name type="scientific">Setaria italica</name>
    <name type="common">Foxtail millet</name>
    <name type="synonym">Panicum italicum</name>
    <dbReference type="NCBI Taxonomy" id="4555"/>
    <lineage>
        <taxon>Eukaryota</taxon>
        <taxon>Viridiplantae</taxon>
        <taxon>Streptophyta</taxon>
        <taxon>Embryophyta</taxon>
        <taxon>Tracheophyta</taxon>
        <taxon>Spermatophyta</taxon>
        <taxon>Magnoliopsida</taxon>
        <taxon>Liliopsida</taxon>
        <taxon>Poales</taxon>
        <taxon>Poaceae</taxon>
        <taxon>PACMAD clade</taxon>
        <taxon>Panicoideae</taxon>
        <taxon>Panicodae</taxon>
        <taxon>Paniceae</taxon>
        <taxon>Cenchrinae</taxon>
        <taxon>Setaria</taxon>
    </lineage>
</organism>
<dbReference type="Proteomes" id="UP000004995">
    <property type="component" value="Unassembled WGS sequence"/>
</dbReference>
<dbReference type="HOGENOM" id="CLU_3261445_0_0_1"/>
<proteinExistence type="predicted"/>
<reference evidence="2" key="1">
    <citation type="journal article" date="2012" name="Nat. Biotechnol.">
        <title>Reference genome sequence of the model plant Setaria.</title>
        <authorList>
            <person name="Bennetzen J.L."/>
            <person name="Schmutz J."/>
            <person name="Wang H."/>
            <person name="Percifield R."/>
            <person name="Hawkins J."/>
            <person name="Pontaroli A.C."/>
            <person name="Estep M."/>
            <person name="Feng L."/>
            <person name="Vaughn J.N."/>
            <person name="Grimwood J."/>
            <person name="Jenkins J."/>
            <person name="Barry K."/>
            <person name="Lindquist E."/>
            <person name="Hellsten U."/>
            <person name="Deshpande S."/>
            <person name="Wang X."/>
            <person name="Wu X."/>
            <person name="Mitros T."/>
            <person name="Triplett J."/>
            <person name="Yang X."/>
            <person name="Ye C.Y."/>
            <person name="Mauro-Herrera M."/>
            <person name="Wang L."/>
            <person name="Li P."/>
            <person name="Sharma M."/>
            <person name="Sharma R."/>
            <person name="Ronald P.C."/>
            <person name="Panaud O."/>
            <person name="Kellogg E.A."/>
            <person name="Brutnell T.P."/>
            <person name="Doust A.N."/>
            <person name="Tuskan G.A."/>
            <person name="Rokhsar D."/>
            <person name="Devos K.M."/>
        </authorList>
    </citation>
    <scope>NUCLEOTIDE SEQUENCE [LARGE SCALE GENOMIC DNA]</scope>
    <source>
        <strain evidence="2">cv. Yugu1</strain>
    </source>
</reference>
<sequence length="42" mass="4990">MARQCYRCSYWSSNDCFDDVNCRVDPIQLVPIFLCVAFILQR</sequence>
<dbReference type="EMBL" id="AGNK02001420">
    <property type="status" value="NOT_ANNOTATED_CDS"/>
    <property type="molecule type" value="Genomic_DNA"/>
</dbReference>
<dbReference type="Gramene" id="KQL13054">
    <property type="protein sequence ID" value="KQL13054"/>
    <property type="gene ID" value="SETIT_025656mg"/>
</dbReference>
<evidence type="ECO:0000313" key="1">
    <source>
        <dbReference type="EnsemblPlants" id="KQL13054"/>
    </source>
</evidence>
<dbReference type="AlphaFoldDB" id="K3ZGF4"/>
<protein>
    <submittedName>
        <fullName evidence="1">Uncharacterized protein</fullName>
    </submittedName>
</protein>
<accession>K3ZGF4</accession>
<name>K3ZGF4_SETIT</name>
<evidence type="ECO:0000313" key="2">
    <source>
        <dbReference type="Proteomes" id="UP000004995"/>
    </source>
</evidence>
<dbReference type="EnsemblPlants" id="KQL13054">
    <property type="protein sequence ID" value="KQL13054"/>
    <property type="gene ID" value="SETIT_025656mg"/>
</dbReference>
<reference evidence="1" key="2">
    <citation type="submission" date="2018-08" db="UniProtKB">
        <authorList>
            <consortium name="EnsemblPlants"/>
        </authorList>
    </citation>
    <scope>IDENTIFICATION</scope>
    <source>
        <strain evidence="1">Yugu1</strain>
    </source>
</reference>
<keyword evidence="2" id="KW-1185">Reference proteome</keyword>